<comment type="caution">
    <text evidence="1">The sequence shown here is derived from an EMBL/GenBank/DDBJ whole genome shotgun (WGS) entry which is preliminary data.</text>
</comment>
<evidence type="ECO:0000313" key="1">
    <source>
        <dbReference type="EMBL" id="GLP95222.1"/>
    </source>
</evidence>
<organism evidence="1 2">
    <name type="scientific">Paraferrimonas sedimenticola</name>
    <dbReference type="NCBI Taxonomy" id="375674"/>
    <lineage>
        <taxon>Bacteria</taxon>
        <taxon>Pseudomonadati</taxon>
        <taxon>Pseudomonadota</taxon>
        <taxon>Gammaproteobacteria</taxon>
        <taxon>Alteromonadales</taxon>
        <taxon>Ferrimonadaceae</taxon>
        <taxon>Paraferrimonas</taxon>
    </lineage>
</organism>
<dbReference type="AlphaFoldDB" id="A0AA37RUR5"/>
<gene>
    <name evidence="1" type="ORF">GCM10007895_05280</name>
</gene>
<evidence type="ECO:0000313" key="2">
    <source>
        <dbReference type="Proteomes" id="UP001161422"/>
    </source>
</evidence>
<reference evidence="1" key="1">
    <citation type="journal article" date="2014" name="Int. J. Syst. Evol. Microbiol.">
        <title>Complete genome sequence of Corynebacterium casei LMG S-19264T (=DSM 44701T), isolated from a smear-ripened cheese.</title>
        <authorList>
            <consortium name="US DOE Joint Genome Institute (JGI-PGF)"/>
            <person name="Walter F."/>
            <person name="Albersmeier A."/>
            <person name="Kalinowski J."/>
            <person name="Ruckert C."/>
        </authorList>
    </citation>
    <scope>NUCLEOTIDE SEQUENCE</scope>
    <source>
        <strain evidence="1">NBRC 101628</strain>
    </source>
</reference>
<sequence>MFAYGSEFVSPCKLVILRCPYKKTKIINTGTRFHDTYQVLRLDCRIGLDELSKFGRSALSN</sequence>
<protein>
    <submittedName>
        <fullName evidence="1">Uncharacterized protein</fullName>
    </submittedName>
</protein>
<dbReference type="Proteomes" id="UP001161422">
    <property type="component" value="Unassembled WGS sequence"/>
</dbReference>
<dbReference type="EMBL" id="BSNC01000001">
    <property type="protein sequence ID" value="GLP95222.1"/>
    <property type="molecule type" value="Genomic_DNA"/>
</dbReference>
<reference evidence="1" key="2">
    <citation type="submission" date="2023-01" db="EMBL/GenBank/DDBJ databases">
        <title>Draft genome sequence of Paraferrimonas sedimenticola strain NBRC 101628.</title>
        <authorList>
            <person name="Sun Q."/>
            <person name="Mori K."/>
        </authorList>
    </citation>
    <scope>NUCLEOTIDE SEQUENCE</scope>
    <source>
        <strain evidence="1">NBRC 101628</strain>
    </source>
</reference>
<proteinExistence type="predicted"/>
<keyword evidence="2" id="KW-1185">Reference proteome</keyword>
<name>A0AA37RUR5_9GAMM</name>
<accession>A0AA37RUR5</accession>